<organism evidence="3 4">
    <name type="scientific">Wickerhamomyces pijperi</name>
    <name type="common">Yeast</name>
    <name type="synonym">Pichia pijperi</name>
    <dbReference type="NCBI Taxonomy" id="599730"/>
    <lineage>
        <taxon>Eukaryota</taxon>
        <taxon>Fungi</taxon>
        <taxon>Dikarya</taxon>
        <taxon>Ascomycota</taxon>
        <taxon>Saccharomycotina</taxon>
        <taxon>Saccharomycetes</taxon>
        <taxon>Phaffomycetales</taxon>
        <taxon>Wickerhamomycetaceae</taxon>
        <taxon>Wickerhamomyces</taxon>
    </lineage>
</organism>
<evidence type="ECO:0000256" key="2">
    <source>
        <dbReference type="SAM" id="MobiDB-lite"/>
    </source>
</evidence>
<keyword evidence="1" id="KW-0175">Coiled coil</keyword>
<reference evidence="3" key="2">
    <citation type="submission" date="2021-01" db="EMBL/GenBank/DDBJ databases">
        <authorList>
            <person name="Schikora-Tamarit M.A."/>
        </authorList>
    </citation>
    <scope>NUCLEOTIDE SEQUENCE</scope>
    <source>
        <strain evidence="3">CBS2887</strain>
    </source>
</reference>
<dbReference type="EMBL" id="JAEUBG010004183">
    <property type="protein sequence ID" value="KAH3681892.1"/>
    <property type="molecule type" value="Genomic_DNA"/>
</dbReference>
<keyword evidence="4" id="KW-1185">Reference proteome</keyword>
<dbReference type="Proteomes" id="UP000774326">
    <property type="component" value="Unassembled WGS sequence"/>
</dbReference>
<evidence type="ECO:0000313" key="3">
    <source>
        <dbReference type="EMBL" id="KAH3681892.1"/>
    </source>
</evidence>
<feature type="region of interest" description="Disordered" evidence="2">
    <location>
        <begin position="479"/>
        <end position="516"/>
    </location>
</feature>
<feature type="compositionally biased region" description="Basic and acidic residues" evidence="2">
    <location>
        <begin position="503"/>
        <end position="516"/>
    </location>
</feature>
<evidence type="ECO:0000313" key="4">
    <source>
        <dbReference type="Proteomes" id="UP000774326"/>
    </source>
</evidence>
<dbReference type="Gene3D" id="1.20.120.20">
    <property type="entry name" value="Apolipoprotein"/>
    <property type="match status" value="1"/>
</dbReference>
<name>A0A9P8Q132_WICPI</name>
<proteinExistence type="predicted"/>
<dbReference type="AlphaFoldDB" id="A0A9P8Q132"/>
<protein>
    <submittedName>
        <fullName evidence="3">Uncharacterized protein</fullName>
    </submittedName>
</protein>
<dbReference type="OrthoDB" id="3976380at2759"/>
<evidence type="ECO:0000256" key="1">
    <source>
        <dbReference type="SAM" id="Coils"/>
    </source>
</evidence>
<comment type="caution">
    <text evidence="3">The sequence shown here is derived from an EMBL/GenBank/DDBJ whole genome shotgun (WGS) entry which is preliminary data.</text>
</comment>
<sequence length="516" mass="58556">MSTKFILGGAAVAGATYYVLHNNEAQYQHEKIPAPAYGRTREGELMGQRVGRKVDEAALATKDKFDDLQNQASRTYDRNAAHLNKEKVEWKDWVSSKSNEAKDKLDETNQYAKDSVRQFGDNVKDVNNRAYDSAKDTVNSAKSSVGDAAYRVGDQVNKLGDKIHESADEGHTRIKKASSGNSWLGLSAADKERDLATEAKTNLEGWGETASQNAHDYYDSITDDGKAAAKSWISWGKDKKRETLATAEQAYDDAKKSLDEATKKFNDSKESWFSFGKDKDAEYRKKLHAEAEQQMKDAQKVYDSAGEKLAEWKGRAKKGLNDITNNSHGGFYDWLRDGEAKRMSEQELAEKTGRALRGWGESAEQFAKDEIEDARRQVSRAQTSLNDELDSWSKWFNKKYDQTAEGAQEFYNDAQSSLNDAKKQLDDNTNHWYTWSNRKSKEVEDEARRQYEDAEARFKKAESNLNKWGNDQKIKFWSSAEQSVKSGQEGLETLHQNTQNGLDKARHWANERNSED</sequence>
<feature type="coiled-coil region" evidence="1">
    <location>
        <begin position="437"/>
        <end position="471"/>
    </location>
</feature>
<gene>
    <name evidence="3" type="ORF">WICPIJ_007139</name>
</gene>
<feature type="coiled-coil region" evidence="1">
    <location>
        <begin position="237"/>
        <end position="308"/>
    </location>
</feature>
<reference evidence="3" key="1">
    <citation type="journal article" date="2021" name="Open Biol.">
        <title>Shared evolutionary footprints suggest mitochondrial oxidative damage underlies multiple complex I losses in fungi.</title>
        <authorList>
            <person name="Schikora-Tamarit M.A."/>
            <person name="Marcet-Houben M."/>
            <person name="Nosek J."/>
            <person name="Gabaldon T."/>
        </authorList>
    </citation>
    <scope>NUCLEOTIDE SEQUENCE</scope>
    <source>
        <strain evidence="3">CBS2887</strain>
    </source>
</reference>
<accession>A0A9P8Q132</accession>